<accession>A0A6S7GUQ4</accession>
<dbReference type="PANTHER" id="PTHR24251:SF37">
    <property type="entry name" value="CUB DOMAIN-CONTAINING PROTEIN"/>
    <property type="match status" value="1"/>
</dbReference>
<dbReference type="Gene3D" id="2.60.120.290">
    <property type="entry name" value="Spermadhesin, CUB domain"/>
    <property type="match status" value="2"/>
</dbReference>
<evidence type="ECO:0000313" key="5">
    <source>
        <dbReference type="Proteomes" id="UP001152795"/>
    </source>
</evidence>
<dbReference type="InterPro" id="IPR000859">
    <property type="entry name" value="CUB_dom"/>
</dbReference>
<dbReference type="EMBL" id="CACRXK020001299">
    <property type="protein sequence ID" value="CAB3988260.1"/>
    <property type="molecule type" value="Genomic_DNA"/>
</dbReference>
<organism evidence="4 5">
    <name type="scientific">Paramuricea clavata</name>
    <name type="common">Red gorgonian</name>
    <name type="synonym">Violescent sea-whip</name>
    <dbReference type="NCBI Taxonomy" id="317549"/>
    <lineage>
        <taxon>Eukaryota</taxon>
        <taxon>Metazoa</taxon>
        <taxon>Cnidaria</taxon>
        <taxon>Anthozoa</taxon>
        <taxon>Octocorallia</taxon>
        <taxon>Malacalcyonacea</taxon>
        <taxon>Plexauridae</taxon>
        <taxon>Paramuricea</taxon>
    </lineage>
</organism>
<comment type="caution">
    <text evidence="4">The sequence shown here is derived from an EMBL/GenBank/DDBJ whole genome shotgun (WGS) entry which is preliminary data.</text>
</comment>
<protein>
    <submittedName>
        <fullName evidence="4">Uncharacterized protein</fullName>
    </submittedName>
</protein>
<dbReference type="InterPro" id="IPR035914">
    <property type="entry name" value="Sperma_CUB_dom_sf"/>
</dbReference>
<evidence type="ECO:0000256" key="3">
    <source>
        <dbReference type="PROSITE-ProRule" id="PRU00059"/>
    </source>
</evidence>
<keyword evidence="5" id="KW-1185">Reference proteome</keyword>
<proteinExistence type="predicted"/>
<dbReference type="Proteomes" id="UP001152795">
    <property type="component" value="Unassembled WGS sequence"/>
</dbReference>
<dbReference type="SUPFAM" id="SSF49854">
    <property type="entry name" value="Spermadhesin, CUB domain"/>
    <property type="match status" value="2"/>
</dbReference>
<comment type="caution">
    <text evidence="3">Lacks conserved residue(s) required for the propagation of feature annotation.</text>
</comment>
<gene>
    <name evidence="4" type="ORF">PACLA_8A018850</name>
</gene>
<dbReference type="CDD" id="cd00041">
    <property type="entry name" value="CUB"/>
    <property type="match status" value="2"/>
</dbReference>
<evidence type="ECO:0000256" key="2">
    <source>
        <dbReference type="ARBA" id="ARBA00023157"/>
    </source>
</evidence>
<sequence>MTGPSESFTSHEAAVSEVDPRSQYCSWLITIAESCISLSFEELTIPSCNDTFLEIYDGSNDTAPLLGTYCGSNASAELVDISSSTNSLFIVSNSGSYGRNPKSTFSFKAQYNAEHLAGCHHEVMESTGCIKSSKFDTPRCYPRHSNCSLLVTVNDAYLITLNFSSLKLLHNDVINIYDGDNENAPVLARYSRLNTTGNIVSSSNSIFIILKYGQSSNYQSMFAFDYASQPKPTEKIKMLQTTSTSVISTVSTRGPNRGSAKQNESNQTTYIIVAVVVGVAVVLILIAILIFLRRRKKNGDTPNSLHDLNPSYSWRKETSACVEDSVCYANPSSSQENVWVGNSRVCKEGGNPIYEPTEGPEPPALYASPDNTCERQVENQGHAAESENPLYDVGEVAISHVYEEPNSQQRNIVYDVSDVKA</sequence>
<dbReference type="PROSITE" id="PS01180">
    <property type="entry name" value="CUB"/>
    <property type="match status" value="2"/>
</dbReference>
<dbReference type="SMART" id="SM00042">
    <property type="entry name" value="CUB"/>
    <property type="match status" value="2"/>
</dbReference>
<dbReference type="Pfam" id="PF00431">
    <property type="entry name" value="CUB"/>
    <property type="match status" value="2"/>
</dbReference>
<dbReference type="OrthoDB" id="6155811at2759"/>
<reference evidence="4" key="1">
    <citation type="submission" date="2020-04" db="EMBL/GenBank/DDBJ databases">
        <authorList>
            <person name="Alioto T."/>
            <person name="Alioto T."/>
            <person name="Gomez Garrido J."/>
        </authorList>
    </citation>
    <scope>NUCLEOTIDE SEQUENCE</scope>
    <source>
        <strain evidence="4">A484AB</strain>
    </source>
</reference>
<dbReference type="AlphaFoldDB" id="A0A6S7GUQ4"/>
<keyword evidence="2" id="KW-1015">Disulfide bond</keyword>
<evidence type="ECO:0000256" key="1">
    <source>
        <dbReference type="ARBA" id="ARBA00022737"/>
    </source>
</evidence>
<keyword evidence="1" id="KW-0677">Repeat</keyword>
<dbReference type="PANTHER" id="PTHR24251">
    <property type="entry name" value="OVOCHYMASE-RELATED"/>
    <property type="match status" value="1"/>
</dbReference>
<name>A0A6S7GUQ4_PARCT</name>
<evidence type="ECO:0000313" key="4">
    <source>
        <dbReference type="EMBL" id="CAB3988260.1"/>
    </source>
</evidence>